<dbReference type="InterPro" id="IPR027417">
    <property type="entry name" value="P-loop_NTPase"/>
</dbReference>
<dbReference type="AlphaFoldDB" id="Q1QKH7"/>
<dbReference type="Gene3D" id="3.40.50.300">
    <property type="entry name" value="P-loop containing nucleotide triphosphate hydrolases"/>
    <property type="match status" value="1"/>
</dbReference>
<dbReference type="PANTHER" id="PTHR41287">
    <property type="match status" value="1"/>
</dbReference>
<evidence type="ECO:0000259" key="2">
    <source>
        <dbReference type="Pfam" id="PF20441"/>
    </source>
</evidence>
<dbReference type="RefSeq" id="WP_011510940.1">
    <property type="nucleotide sequence ID" value="NC_007964.1"/>
</dbReference>
<name>Q1QKH7_NITHX</name>
<evidence type="ECO:0000259" key="1">
    <source>
        <dbReference type="Pfam" id="PF03354"/>
    </source>
</evidence>
<dbReference type="EMBL" id="CP000319">
    <property type="protein sequence ID" value="ABE63270.1"/>
    <property type="molecule type" value="Genomic_DNA"/>
</dbReference>
<dbReference type="Proteomes" id="UP000001953">
    <property type="component" value="Chromosome"/>
</dbReference>
<dbReference type="Pfam" id="PF20441">
    <property type="entry name" value="TerL_nuclease"/>
    <property type="match status" value="1"/>
</dbReference>
<feature type="domain" description="Terminase large subunit-like endonuclease" evidence="2">
    <location>
        <begin position="236"/>
        <end position="514"/>
    </location>
</feature>
<accession>Q1QKH7</accession>
<evidence type="ECO:0000313" key="3">
    <source>
        <dbReference type="EMBL" id="ABE63270.1"/>
    </source>
</evidence>
<dbReference type="KEGG" id="nha:Nham_2480"/>
<sequence length="545" mass="61153">MKTTHPLWIDDDSEIPDPLGHGEKAVQFLRNLKHPKSRLPGHAFQLDRWMERVIRRIYGPRHPDGTRIVKTVFAMIPRGNRKTSLGAALTLLHSIGPEKTPGGQVVCAAADQKQARIAFEEAVGIIRSHKTINRVVDIIDHRNRFRDQRSGSLVEAISADAKTQHGRTPSFTLMDEIHAWPKRDLWEALKTGLVKTAGSLNVIITTAGRGQENIAFEQYSYARKVALGEIDDPATLPVIFEAPADCDWQDETIWHRVNPGLKHGYPDLDGLRQLAREGRERPGDRDSFKQLNLNIWSDSSSSPFVGMDIYDEGADPINLDALAGQPCWLGVDLSSNTDLTVIVAAWRDGTGGYIVHPWFYCPRMNLQERTDITGAAYIQWERDGFITATQGEVIDFRAVEVGIRDLCDRFNVQEICFDPALARNVVNNLLDDGLPAVTMRQGPITMMDPMIELERAIVARQVQHGGHPALRFCFSNVEVERNAKGQAIRFVKPKRWLSLDGVVATTMAVARAFHGDDGRSVYDDPNFKVEDWLLDSNFDVSEWVP</sequence>
<proteinExistence type="predicted"/>
<protein>
    <submittedName>
        <fullName evidence="3">Phage Terminase</fullName>
    </submittedName>
</protein>
<dbReference type="eggNOG" id="COG4626">
    <property type="taxonomic scope" value="Bacteria"/>
</dbReference>
<keyword evidence="4" id="KW-1185">Reference proteome</keyword>
<reference evidence="3 4" key="1">
    <citation type="submission" date="2006-03" db="EMBL/GenBank/DDBJ databases">
        <title>Complete sequence of chromosome of Nitrobacter hamburgensis X14.</title>
        <authorList>
            <consortium name="US DOE Joint Genome Institute"/>
            <person name="Copeland A."/>
            <person name="Lucas S."/>
            <person name="Lapidus A."/>
            <person name="Barry K."/>
            <person name="Detter J.C."/>
            <person name="Glavina del Rio T."/>
            <person name="Hammon N."/>
            <person name="Israni S."/>
            <person name="Dalin E."/>
            <person name="Tice H."/>
            <person name="Pitluck S."/>
            <person name="Chain P."/>
            <person name="Malfatti S."/>
            <person name="Shin M."/>
            <person name="Vergez L."/>
            <person name="Schmutz J."/>
            <person name="Larimer F."/>
            <person name="Land M."/>
            <person name="Hauser L."/>
            <person name="Kyrpides N."/>
            <person name="Ivanova N."/>
            <person name="Ward B."/>
            <person name="Arp D."/>
            <person name="Klotz M."/>
            <person name="Stein L."/>
            <person name="O'Mullan G."/>
            <person name="Starkenburg S."/>
            <person name="Sayavedra L."/>
            <person name="Poret-Peterson A.T."/>
            <person name="Gentry M.E."/>
            <person name="Bruce D."/>
            <person name="Richardson P."/>
        </authorList>
    </citation>
    <scope>NUCLEOTIDE SEQUENCE [LARGE SCALE GENOMIC DNA]</scope>
    <source>
        <strain evidence="4">DSM 10229 / NCIMB 13809 / X14</strain>
    </source>
</reference>
<feature type="domain" description="Terminase large subunit-like ATPase" evidence="1">
    <location>
        <begin position="52"/>
        <end position="223"/>
    </location>
</feature>
<dbReference type="InterPro" id="IPR046462">
    <property type="entry name" value="TerL_nuclease"/>
</dbReference>
<organism evidence="3 4">
    <name type="scientific">Nitrobacter hamburgensis (strain DSM 10229 / NCIMB 13809 / X14)</name>
    <dbReference type="NCBI Taxonomy" id="323097"/>
    <lineage>
        <taxon>Bacteria</taxon>
        <taxon>Pseudomonadati</taxon>
        <taxon>Pseudomonadota</taxon>
        <taxon>Alphaproteobacteria</taxon>
        <taxon>Hyphomicrobiales</taxon>
        <taxon>Nitrobacteraceae</taxon>
        <taxon>Nitrobacter</taxon>
    </lineage>
</organism>
<gene>
    <name evidence="3" type="ordered locus">Nham_2480</name>
</gene>
<dbReference type="Gene3D" id="3.30.420.240">
    <property type="match status" value="1"/>
</dbReference>
<evidence type="ECO:0000313" key="4">
    <source>
        <dbReference type="Proteomes" id="UP000001953"/>
    </source>
</evidence>
<dbReference type="STRING" id="323097.Nham_2480"/>
<dbReference type="InterPro" id="IPR046461">
    <property type="entry name" value="TerL_ATPase"/>
</dbReference>
<dbReference type="HOGENOM" id="CLU_026632_6_0_5"/>
<dbReference type="InterPro" id="IPR005021">
    <property type="entry name" value="Terminase_largesu-like"/>
</dbReference>
<dbReference type="GO" id="GO:0004519">
    <property type="term" value="F:endonuclease activity"/>
    <property type="evidence" value="ECO:0007669"/>
    <property type="project" value="InterPro"/>
</dbReference>
<dbReference type="PANTHER" id="PTHR41287:SF1">
    <property type="entry name" value="PROTEIN YMFN"/>
    <property type="match status" value="1"/>
</dbReference>
<dbReference type="Pfam" id="PF03354">
    <property type="entry name" value="TerL_ATPase"/>
    <property type="match status" value="1"/>
</dbReference>